<dbReference type="EMBL" id="FR872582">
    <property type="protein sequence ID" value="CCB89084.1"/>
    <property type="molecule type" value="Genomic_DNA"/>
</dbReference>
<dbReference type="HOGENOM" id="CLU_042945_0_0_0"/>
<dbReference type="Gene3D" id="3.60.21.10">
    <property type="match status" value="1"/>
</dbReference>
<dbReference type="Proteomes" id="UP000000496">
    <property type="component" value="Chromosome gsn.131"/>
</dbReference>
<dbReference type="SUPFAM" id="SSF56300">
    <property type="entry name" value="Metallo-dependent phosphatases"/>
    <property type="match status" value="1"/>
</dbReference>
<dbReference type="PANTHER" id="PTHR31987:SF11">
    <property type="entry name" value="DUF2433 DOMAIN-CONTAINING PROTEIN"/>
    <property type="match status" value="1"/>
</dbReference>
<dbReference type="eggNOG" id="COG0622">
    <property type="taxonomic scope" value="Bacteria"/>
</dbReference>
<dbReference type="GO" id="GO:0016787">
    <property type="term" value="F:hydrolase activity"/>
    <property type="evidence" value="ECO:0007669"/>
    <property type="project" value="InterPro"/>
</dbReference>
<dbReference type="PANTHER" id="PTHR31987">
    <property type="entry name" value="GLUTAMINASE A-RELATED"/>
    <property type="match status" value="1"/>
</dbReference>
<evidence type="ECO:0000259" key="1">
    <source>
        <dbReference type="Pfam" id="PF00149"/>
    </source>
</evidence>
<organism evidence="2 3">
    <name type="scientific">Simkania negevensis (strain ATCC VR-1471 / DSM 27360 / Z)</name>
    <dbReference type="NCBI Taxonomy" id="331113"/>
    <lineage>
        <taxon>Bacteria</taxon>
        <taxon>Pseudomonadati</taxon>
        <taxon>Chlamydiota</taxon>
        <taxon>Chlamydiia</taxon>
        <taxon>Parachlamydiales</taxon>
        <taxon>Simkaniaceae</taxon>
        <taxon>Simkania</taxon>
    </lineage>
</organism>
<evidence type="ECO:0000313" key="2">
    <source>
        <dbReference type="EMBL" id="CCB89084.1"/>
    </source>
</evidence>
<keyword evidence="3" id="KW-1185">Reference proteome</keyword>
<gene>
    <name evidence="2" type="ordered locus">SNE_A12070</name>
</gene>
<dbReference type="InterPro" id="IPR029052">
    <property type="entry name" value="Metallo-depent_PP-like"/>
</dbReference>
<dbReference type="KEGG" id="sng:SNE_A12070"/>
<feature type="domain" description="Calcineurin-like phosphoesterase" evidence="1">
    <location>
        <begin position="2"/>
        <end position="222"/>
    </location>
</feature>
<dbReference type="InterPro" id="IPR004843">
    <property type="entry name" value="Calcineurin-like_PHP"/>
</dbReference>
<protein>
    <recommendedName>
        <fullName evidence="1">Calcineurin-like phosphoesterase domain-containing protein</fullName>
    </recommendedName>
</protein>
<dbReference type="RefSeq" id="WP_013943551.1">
    <property type="nucleotide sequence ID" value="NC_015713.1"/>
</dbReference>
<proteinExistence type="predicted"/>
<dbReference type="STRING" id="331113.SNE_A12070"/>
<reference evidence="2 3" key="2">
    <citation type="journal article" date="2011" name="Mol. Biol. Evol.">
        <title>Unity in variety--the pan-genome of the Chlamydiae.</title>
        <authorList>
            <person name="Collingro A."/>
            <person name="Tischler P."/>
            <person name="Weinmaier T."/>
            <person name="Penz T."/>
            <person name="Heinz E."/>
            <person name="Brunham R.C."/>
            <person name="Read T.D."/>
            <person name="Bavoil P.M."/>
            <person name="Sachse K."/>
            <person name="Kahane S."/>
            <person name="Friedman M.G."/>
            <person name="Rattei T."/>
            <person name="Myers G.S."/>
            <person name="Horn M."/>
        </authorList>
    </citation>
    <scope>NUCLEOTIDE SEQUENCE [LARGE SCALE GENOMIC DNA]</scope>
    <source>
        <strain evidence="3">ATCC VR-1471 / Z</strain>
    </source>
</reference>
<reference key="1">
    <citation type="journal article" date="2011" name="Mol. Biol. Evol.">
        <title>Unity in variety -- the pan-genome of the Chlamydiae.</title>
        <authorList>
            <person name="Collingro A."/>
            <person name="Tischler P."/>
            <person name="Weinmaier T."/>
            <person name="Penz T."/>
            <person name="Heinz E."/>
            <person name="Brunham R.C."/>
            <person name="Read T.D."/>
            <person name="Bavoil P.M."/>
            <person name="Sachse K."/>
            <person name="Kahane S."/>
            <person name="Friedman M.G."/>
            <person name="Rattei T."/>
            <person name="Myers G.S.A."/>
            <person name="Horn M."/>
        </authorList>
    </citation>
    <scope>NUCLEOTIDE SEQUENCE</scope>
    <source>
        <strain>Z</strain>
    </source>
</reference>
<dbReference type="OrthoDB" id="9813918at2"/>
<dbReference type="InterPro" id="IPR052743">
    <property type="entry name" value="Glutaminase_GtaA"/>
</dbReference>
<dbReference type="Pfam" id="PF00149">
    <property type="entry name" value="Metallophos"/>
    <property type="match status" value="1"/>
</dbReference>
<dbReference type="AlphaFoldDB" id="F8L8G1"/>
<accession>F8L8G1</accession>
<sequence length="314" mass="35947">MLRILLVSDTHGKLDALNILAEQKKADLIIHAGDFGFYDEKSVERLSMRELKLRIVHSPFASQVSSLSSKKEMCELIRKEGLLGDFPEYLKGNKQFTVPIYTVWGNHEDETVIHELRNGKKVSNLYLLDEERQYTIPDMQGNAFFLYGLGGNFVLNDKAFETSFQGVEGKIQATFHQFGKLLQKVKQPGNPSLFVSHVSPGKEPVLARLLSHSQPNFCISGHMGLSYPCVWNQFAIRDGADVERWMSDLSFFSGNRRLSPEIQYVVKLLQKPMQNENRWFYHTWNVNLPDIDDGHALLIFQENKFSLETYGGQK</sequence>
<evidence type="ECO:0000313" key="3">
    <source>
        <dbReference type="Proteomes" id="UP000000496"/>
    </source>
</evidence>
<name>F8L8G1_SIMNZ</name>